<dbReference type="OrthoDB" id="9800461at2"/>
<name>A0A3P2RBV5_WEIVI</name>
<comment type="caution">
    <text evidence="1">The sequence shown here is derived from an EMBL/GenBank/DDBJ whole genome shotgun (WGS) entry which is preliminary data.</text>
</comment>
<proteinExistence type="predicted"/>
<dbReference type="AlphaFoldDB" id="A0A3P2RBV5"/>
<dbReference type="RefSeq" id="WP_124943173.1">
    <property type="nucleotide sequence ID" value="NZ_RHGY01000003.1"/>
</dbReference>
<organism evidence="1 2">
    <name type="scientific">Weissella viridescens</name>
    <name type="common">Lactobacillus viridescens</name>
    <dbReference type="NCBI Taxonomy" id="1629"/>
    <lineage>
        <taxon>Bacteria</taxon>
        <taxon>Bacillati</taxon>
        <taxon>Bacillota</taxon>
        <taxon>Bacilli</taxon>
        <taxon>Lactobacillales</taxon>
        <taxon>Lactobacillaceae</taxon>
        <taxon>Weissella</taxon>
    </lineage>
</organism>
<accession>A0A3P2RBV5</accession>
<dbReference type="EMBL" id="RHGY01000003">
    <property type="protein sequence ID" value="RRG18177.1"/>
    <property type="molecule type" value="Genomic_DNA"/>
</dbReference>
<evidence type="ECO:0000313" key="2">
    <source>
        <dbReference type="Proteomes" id="UP000275836"/>
    </source>
</evidence>
<dbReference type="InterPro" id="IPR015018">
    <property type="entry name" value="DUF1905"/>
</dbReference>
<dbReference type="SUPFAM" id="SSF141694">
    <property type="entry name" value="AF2212/PG0164-like"/>
    <property type="match status" value="1"/>
</dbReference>
<dbReference type="InterPro" id="IPR037079">
    <property type="entry name" value="AF2212/PG0164-like_sf"/>
</dbReference>
<protein>
    <submittedName>
        <fullName evidence="1">DUF1905 domain-containing protein</fullName>
    </submittedName>
</protein>
<dbReference type="Gene3D" id="2.40.30.100">
    <property type="entry name" value="AF2212/PG0164-like"/>
    <property type="match status" value="1"/>
</dbReference>
<dbReference type="Pfam" id="PF08922">
    <property type="entry name" value="DUF1905"/>
    <property type="match status" value="1"/>
</dbReference>
<evidence type="ECO:0000313" key="1">
    <source>
        <dbReference type="EMBL" id="RRG18177.1"/>
    </source>
</evidence>
<dbReference type="Proteomes" id="UP000275836">
    <property type="component" value="Unassembled WGS sequence"/>
</dbReference>
<reference evidence="1 2" key="1">
    <citation type="submission" date="2018-10" db="EMBL/GenBank/DDBJ databases">
        <title>Draft genome sequence of Weissella viridescens UCO-SMC3.</title>
        <authorList>
            <person name="Garcia-Cancino A."/>
            <person name="Espinoza-Monje M."/>
            <person name="Albarracin L."/>
            <person name="Garcia-Castillo V."/>
            <person name="Campos-Martin J."/>
            <person name="Nakano Y."/>
            <person name="Guitierrez-Zamorano C."/>
            <person name="Ikeda-Ohtsubo W."/>
            <person name="Morita H."/>
            <person name="Kitazawa H."/>
            <person name="Villena J."/>
        </authorList>
    </citation>
    <scope>NUCLEOTIDE SEQUENCE [LARGE SCALE GENOMIC DNA]</scope>
    <source>
        <strain evidence="1 2">UCO-SMC3</strain>
    </source>
</reference>
<sequence length="113" mass="12579">MTDALAEHDLAFQTQPALNPKTYTFDAKIHESHVGKGGAYVIFPYDVRQEFDKGRVKVDATFDGEPYAGSIVNMGEKNADGSICYILGMLKSIRTKLNKTIDDTVHVTVQERQ</sequence>
<gene>
    <name evidence="1" type="ORF">D3P96_03845</name>
</gene>